<accession>A0A5B6VWJ5</accession>
<keyword evidence="2" id="KW-1185">Reference proteome</keyword>
<dbReference type="EMBL" id="SMMG02000005">
    <property type="protein sequence ID" value="KAA3473506.1"/>
    <property type="molecule type" value="Genomic_DNA"/>
</dbReference>
<dbReference type="Proteomes" id="UP000325315">
    <property type="component" value="Unassembled WGS sequence"/>
</dbReference>
<sequence>MEFLPRDATRSPFQKDVARESKVLKMQWKEAKSDNFRTIWGSGVPLLSSIGGIFERLDKARNSAWVNVFPNYSSTHIPILKFDHKPLLLSIRSKVNIPMGRPFRFERRLKMFFIMKNYYGSKKLGVRLYGECLGQMPKLLWDLVGDAVCDWIQKVFAGNVIDPELNNLLVVLIPKVFDPEIYAQFRSISLCSVLYKLVIKVIANWYKTVFLNIITSEQDEFITGKK</sequence>
<dbReference type="OrthoDB" id="1001832at2759"/>
<proteinExistence type="predicted"/>
<gene>
    <name evidence="1" type="ORF">EPI10_023877</name>
</gene>
<name>A0A5B6VWJ5_9ROSI</name>
<evidence type="ECO:0000313" key="2">
    <source>
        <dbReference type="Proteomes" id="UP000325315"/>
    </source>
</evidence>
<evidence type="ECO:0000313" key="1">
    <source>
        <dbReference type="EMBL" id="KAA3473506.1"/>
    </source>
</evidence>
<dbReference type="AlphaFoldDB" id="A0A5B6VWJ5"/>
<reference evidence="2" key="1">
    <citation type="journal article" date="2019" name="Plant Biotechnol. J.">
        <title>Genome sequencing of the Australian wild diploid species Gossypium australe highlights disease resistance and delayed gland morphogenesis.</title>
        <authorList>
            <person name="Cai Y."/>
            <person name="Cai X."/>
            <person name="Wang Q."/>
            <person name="Wang P."/>
            <person name="Zhang Y."/>
            <person name="Cai C."/>
            <person name="Xu Y."/>
            <person name="Wang K."/>
            <person name="Zhou Z."/>
            <person name="Wang C."/>
            <person name="Geng S."/>
            <person name="Li B."/>
            <person name="Dong Q."/>
            <person name="Hou Y."/>
            <person name="Wang H."/>
            <person name="Ai P."/>
            <person name="Liu Z."/>
            <person name="Yi F."/>
            <person name="Sun M."/>
            <person name="An G."/>
            <person name="Cheng J."/>
            <person name="Zhang Y."/>
            <person name="Shi Q."/>
            <person name="Xie Y."/>
            <person name="Shi X."/>
            <person name="Chang Y."/>
            <person name="Huang F."/>
            <person name="Chen Y."/>
            <person name="Hong S."/>
            <person name="Mi L."/>
            <person name="Sun Q."/>
            <person name="Zhang L."/>
            <person name="Zhou B."/>
            <person name="Peng R."/>
            <person name="Zhang X."/>
            <person name="Liu F."/>
        </authorList>
    </citation>
    <scope>NUCLEOTIDE SEQUENCE [LARGE SCALE GENOMIC DNA]</scope>
    <source>
        <strain evidence="2">cv. PA1801</strain>
    </source>
</reference>
<organism evidence="1 2">
    <name type="scientific">Gossypium australe</name>
    <dbReference type="NCBI Taxonomy" id="47621"/>
    <lineage>
        <taxon>Eukaryota</taxon>
        <taxon>Viridiplantae</taxon>
        <taxon>Streptophyta</taxon>
        <taxon>Embryophyta</taxon>
        <taxon>Tracheophyta</taxon>
        <taxon>Spermatophyta</taxon>
        <taxon>Magnoliopsida</taxon>
        <taxon>eudicotyledons</taxon>
        <taxon>Gunneridae</taxon>
        <taxon>Pentapetalae</taxon>
        <taxon>rosids</taxon>
        <taxon>malvids</taxon>
        <taxon>Malvales</taxon>
        <taxon>Malvaceae</taxon>
        <taxon>Malvoideae</taxon>
        <taxon>Gossypium</taxon>
    </lineage>
</organism>
<comment type="caution">
    <text evidence="1">The sequence shown here is derived from an EMBL/GenBank/DDBJ whole genome shotgun (WGS) entry which is preliminary data.</text>
</comment>
<protein>
    <submittedName>
        <fullName evidence="1">Putative Transposon TX1</fullName>
    </submittedName>
</protein>